<proteinExistence type="inferred from homology"/>
<dbReference type="GO" id="GO:0004642">
    <property type="term" value="F:phosphoribosylformylglycinamidine synthase activity"/>
    <property type="evidence" value="ECO:0007669"/>
    <property type="project" value="UniProtKB-UniRule"/>
</dbReference>
<dbReference type="InterPro" id="IPR040707">
    <property type="entry name" value="FGAR-AT_N"/>
</dbReference>
<dbReference type="NCBIfam" id="TIGR01735">
    <property type="entry name" value="FGAM_synt"/>
    <property type="match status" value="1"/>
</dbReference>
<feature type="binding site" evidence="14">
    <location>
        <position position="728"/>
    </location>
    <ligand>
        <name>Mg(2+)</name>
        <dbReference type="ChEBI" id="CHEBI:18420"/>
    </ligand>
</feature>
<dbReference type="SUPFAM" id="SSF55326">
    <property type="entry name" value="PurM N-terminal domain-like"/>
    <property type="match status" value="2"/>
</dbReference>
<keyword evidence="5 14" id="KW-0436">Ligase</keyword>
<feature type="active site" description="Nucleophile" evidence="14">
    <location>
        <position position="1175"/>
    </location>
</feature>
<feature type="domain" description="PurM-like C-terminal" evidence="15">
    <location>
        <begin position="442"/>
        <end position="598"/>
    </location>
</feature>
<comment type="caution">
    <text evidence="14">Lacks conserved residue(s) required for the propagation of feature annotation.</text>
</comment>
<feature type="binding site" evidence="14">
    <location>
        <begin position="320"/>
        <end position="331"/>
    </location>
    <ligand>
        <name>ATP</name>
        <dbReference type="ChEBI" id="CHEBI:30616"/>
    </ligand>
</feature>
<evidence type="ECO:0000256" key="6">
    <source>
        <dbReference type="ARBA" id="ARBA00022723"/>
    </source>
</evidence>
<dbReference type="PANTHER" id="PTHR10099">
    <property type="entry name" value="PHOSPHORIBOSYLFORMYLGLYCINAMIDINE SYNTHASE"/>
    <property type="match status" value="1"/>
</dbReference>
<dbReference type="GO" id="GO:0005524">
    <property type="term" value="F:ATP binding"/>
    <property type="evidence" value="ECO:0007669"/>
    <property type="project" value="UniProtKB-UniRule"/>
</dbReference>
<keyword evidence="4 14" id="KW-0963">Cytoplasm</keyword>
<evidence type="ECO:0000256" key="7">
    <source>
        <dbReference type="ARBA" id="ARBA00022741"/>
    </source>
</evidence>
<evidence type="ECO:0000256" key="5">
    <source>
        <dbReference type="ARBA" id="ARBA00022598"/>
    </source>
</evidence>
<dbReference type="FunFam" id="3.30.1330.10:FF:000002">
    <property type="entry name" value="Phosphoribosylformylglycinamidine synthase"/>
    <property type="match status" value="1"/>
</dbReference>
<reference evidence="19 20" key="1">
    <citation type="submission" date="2018-01" db="EMBL/GenBank/DDBJ databases">
        <title>Draft genome sequence of Paucibacter aquatile CR182 isolated from freshwater of the Nakdong River.</title>
        <authorList>
            <person name="Choi A."/>
            <person name="Chung E.J."/>
        </authorList>
    </citation>
    <scope>NUCLEOTIDE SEQUENCE [LARGE SCALE GENOMIC DNA]</scope>
    <source>
        <strain evidence="19 20">CR182</strain>
    </source>
</reference>
<keyword evidence="7 14" id="KW-0547">Nucleotide-binding</keyword>
<comment type="caution">
    <text evidence="19">The sequence shown here is derived from an EMBL/GenBank/DDBJ whole genome shotgun (WGS) entry which is preliminary data.</text>
</comment>
<dbReference type="FunFam" id="1.10.8.750:FF:000002">
    <property type="entry name" value="Phosphoribosylformylglycinamidine synthase"/>
    <property type="match status" value="1"/>
</dbReference>
<dbReference type="CDD" id="cd02204">
    <property type="entry name" value="PurL_repeat2"/>
    <property type="match status" value="1"/>
</dbReference>
<dbReference type="OrthoDB" id="9804441at2"/>
<comment type="function">
    <text evidence="13 14">Phosphoribosylformylglycinamidine synthase involved in the purines biosynthetic pathway. Catalyzes the ATP-dependent conversion of formylglycinamide ribonucleotide (FGAR) and glutamine to yield formylglycinamidine ribonucleotide (FGAM) and glutamate.</text>
</comment>
<dbReference type="CDD" id="cd01740">
    <property type="entry name" value="GATase1_FGAR_AT"/>
    <property type="match status" value="1"/>
</dbReference>
<feature type="active site" evidence="14">
    <location>
        <position position="1296"/>
    </location>
</feature>
<keyword evidence="10 14" id="KW-0460">Magnesium</keyword>
<dbReference type="SUPFAM" id="SSF82697">
    <property type="entry name" value="PurS-like"/>
    <property type="match status" value="1"/>
</dbReference>
<dbReference type="Gene3D" id="3.30.1330.10">
    <property type="entry name" value="PurM-like, N-terminal domain"/>
    <property type="match status" value="2"/>
</dbReference>
<feature type="domain" description="Phosphoribosylformylglycinamidine synthase linker" evidence="16">
    <location>
        <begin position="182"/>
        <end position="231"/>
    </location>
</feature>
<dbReference type="PANTHER" id="PTHR10099:SF1">
    <property type="entry name" value="PHOSPHORIBOSYLFORMYLGLYCINAMIDINE SYNTHASE"/>
    <property type="match status" value="1"/>
</dbReference>
<keyword evidence="11 14" id="KW-0315">Glutamine amidotransferase</keyword>
<evidence type="ECO:0000313" key="20">
    <source>
        <dbReference type="Proteomes" id="UP000235916"/>
    </source>
</evidence>
<dbReference type="InterPro" id="IPR036676">
    <property type="entry name" value="PurM-like_C_sf"/>
</dbReference>
<comment type="similarity">
    <text evidence="3 14">In the N-terminal section; belongs to the FGAMS family.</text>
</comment>
<evidence type="ECO:0000256" key="13">
    <source>
        <dbReference type="ARBA" id="ARBA00057317"/>
    </source>
</evidence>
<evidence type="ECO:0000256" key="9">
    <source>
        <dbReference type="ARBA" id="ARBA00022840"/>
    </source>
</evidence>
<dbReference type="Proteomes" id="UP000235916">
    <property type="component" value="Unassembled WGS sequence"/>
</dbReference>
<feature type="active site" evidence="14">
    <location>
        <position position="1298"/>
    </location>
</feature>
<evidence type="ECO:0000259" key="15">
    <source>
        <dbReference type="Pfam" id="PF02769"/>
    </source>
</evidence>
<evidence type="ECO:0000256" key="8">
    <source>
        <dbReference type="ARBA" id="ARBA00022755"/>
    </source>
</evidence>
<dbReference type="CDD" id="cd02203">
    <property type="entry name" value="PurL_repeat1"/>
    <property type="match status" value="1"/>
</dbReference>
<dbReference type="Gene3D" id="3.90.650.10">
    <property type="entry name" value="PurM-like C-terminal domain"/>
    <property type="match status" value="2"/>
</dbReference>
<dbReference type="GO" id="GO:0005737">
    <property type="term" value="C:cytoplasm"/>
    <property type="evidence" value="ECO:0007669"/>
    <property type="project" value="UniProtKB-SubCell"/>
</dbReference>
<evidence type="ECO:0000313" key="19">
    <source>
        <dbReference type="EMBL" id="PND37025.1"/>
    </source>
</evidence>
<dbReference type="Pfam" id="PF18076">
    <property type="entry name" value="FGAR-AT_N"/>
    <property type="match status" value="1"/>
</dbReference>
<feature type="binding site" evidence="14">
    <location>
        <position position="688"/>
    </location>
    <ligand>
        <name>ATP</name>
        <dbReference type="ChEBI" id="CHEBI:30616"/>
    </ligand>
</feature>
<evidence type="ECO:0000256" key="4">
    <source>
        <dbReference type="ARBA" id="ARBA00022490"/>
    </source>
</evidence>
<dbReference type="SMART" id="SM01211">
    <property type="entry name" value="GATase_5"/>
    <property type="match status" value="1"/>
</dbReference>
<sequence length="1331" mass="142940">MATPKHLLSFEGGNALSAFRAQALLPQLQAINERINGVQARHVHWVWADAALDADAGAKLAALLNYGDAYVGGEDGHLVVVAPRLGTVSPWASKATDIAHNCGLNIHRVERVTEYRITLKSGLLGGTKTLSQAELIACADLLHDRMTESVLLAREDAAHLFDEKTAQPLEHVDVLGQGRAALVAANKTFGLALSEDEIDYLENAFQTLKRNPSDVELMMFAQANSEHCRHKIFNAKFTVDGVDQDLSLFGMIRNTEKLSPQHTVKAYSDNASVMEGHRIERWMPAGDQRAPQYQAREELAHVLMKVETHNHPTAISPYPGASTGAGGEIRDEGATGRGSRPKAGLTGFSVSNLHLPGLSEPWEQNPVGKPSHIASALQIMIEGPLGGAAFNNEFGRPNLNGYFRVYEQKVDGVQRGYHKPIMIAGGLGAIRDDQTQKIEFPAGSLLVQLGGPGMRIGMGGSAASSMAAGTNTADLDFDSVQRGNPEIERRVQEVINHCWGLGEKNPILAIHDVGAGGISNAFPELVNDAHRGAVFDLRKVPLEESGMAPKEIWCNESQERYVLAIAADSLDLFQRMCERERCPFAVVGVTTEKRELILEDGPGGQRAVDMPMDVLLGKPPKMHREVSRVARDAGTLDLNGVSLASVAQTVLRHPTVASKRFLITIGDRTVGGLNSRDQMVGPWQVPVADCAVTLADYKGFAGEAMAMGERTPLAAVDGPASGRMAVAESITNLLAAPIELPRVKLSANWMAACGEPGEDAALFDTVKAVGMELCPALGVSIPVGKDSLSMRTRWSDAQGAEQQVTAPVSLIITAFASVADVRGTLTPQLKTDAGDSSLILVDLGAGQHRMGGSILAQALNQFGGAVPDLDDAGLLKSLVAAVNELRAAGQLLAYHDRGDGGLWATACEMAFAGHVGVSLNVDMLVTEGDGVSDSRADTGDAKNWATQVGARREELTLKALFSEELGVLLQVRTADRDAVLQVLRRHGLSKLSHVVGKPNGNGQVEVWRDAKKVYSESLEQLHKSWDEVSWRINQLRDNPACADSEHAQAGLASDPGRHVHLSFDPNEDVAAPFIATGARPKLAILREQGVNSHVEMSYAMAQAGFDTYDVHMSDLQAGAVTLEQFKGFVACGGFSYGDTLGAGEGWARSVMFNPVLAEQFKAFFARGDSFALGVCNGCQMMAALSPIIPGAQHWPKFTRNKSEQFEARLAMVEVLESPSLFFQGMAGSRLPIAVAHGEGFADFSQRGDAAQVARAMRYVDHSGQATETYPLNPNGSPDGLTSVTTADGRFTVLMPHPERVFRNVQLSWTSGDVSAFSPWMRMFRNARKALG</sequence>
<dbReference type="FunFam" id="3.90.650.10:FF:000024">
    <property type="entry name" value="Phosphoribosylformylglycinamidine synthase"/>
    <property type="match status" value="1"/>
</dbReference>
<keyword evidence="9 14" id="KW-0067">ATP-binding</keyword>
<keyword evidence="20" id="KW-1185">Reference proteome</keyword>
<dbReference type="Gene3D" id="1.10.8.750">
    <property type="entry name" value="Phosphoribosylformylglycinamidine synthase, linker domain"/>
    <property type="match status" value="1"/>
</dbReference>
<dbReference type="Pfam" id="PF18072">
    <property type="entry name" value="FGAR-AT_linker"/>
    <property type="match status" value="1"/>
</dbReference>
<evidence type="ECO:0000256" key="12">
    <source>
        <dbReference type="ARBA" id="ARBA00052585"/>
    </source>
</evidence>
<dbReference type="FunFam" id="3.40.50.880:FF:000008">
    <property type="entry name" value="Phosphoribosylformylglycinamidine synthase"/>
    <property type="match status" value="1"/>
</dbReference>
<dbReference type="GO" id="GO:0046872">
    <property type="term" value="F:metal ion binding"/>
    <property type="evidence" value="ECO:0007669"/>
    <property type="project" value="UniProtKB-KW"/>
</dbReference>
<organism evidence="19 20">
    <name type="scientific">Kinneretia aquatilis</name>
    <dbReference type="NCBI Taxonomy" id="2070761"/>
    <lineage>
        <taxon>Bacteria</taxon>
        <taxon>Pseudomonadati</taxon>
        <taxon>Pseudomonadota</taxon>
        <taxon>Betaproteobacteria</taxon>
        <taxon>Burkholderiales</taxon>
        <taxon>Sphaerotilaceae</taxon>
        <taxon>Roseateles</taxon>
    </lineage>
</organism>
<dbReference type="FunFam" id="3.30.1330.10:FF:000005">
    <property type="entry name" value="Phosphoribosylformylglycinamidine synthase"/>
    <property type="match status" value="1"/>
</dbReference>
<dbReference type="Pfam" id="PF22689">
    <property type="entry name" value="FGAR-AT_PurM_N-like"/>
    <property type="match status" value="1"/>
</dbReference>
<evidence type="ECO:0000256" key="10">
    <source>
        <dbReference type="ARBA" id="ARBA00022842"/>
    </source>
</evidence>
<dbReference type="InterPro" id="IPR029062">
    <property type="entry name" value="Class_I_gatase-like"/>
</dbReference>
<feature type="domain" description="PurM-like C-terminal" evidence="15">
    <location>
        <begin position="848"/>
        <end position="1000"/>
    </location>
</feature>
<gene>
    <name evidence="14" type="primary">purL</name>
    <name evidence="19" type="ORF">C1O66_05395</name>
</gene>
<dbReference type="Pfam" id="PF13507">
    <property type="entry name" value="GATase_5"/>
    <property type="match status" value="1"/>
</dbReference>
<dbReference type="EC" id="6.3.5.3" evidence="14"/>
<dbReference type="Pfam" id="PF02769">
    <property type="entry name" value="AIRS_C"/>
    <property type="match status" value="2"/>
</dbReference>
<dbReference type="InterPro" id="IPR010918">
    <property type="entry name" value="PurM-like_C_dom"/>
</dbReference>
<dbReference type="InterPro" id="IPR041609">
    <property type="entry name" value="PurL_linker"/>
</dbReference>
<dbReference type="UniPathway" id="UPA00074">
    <property type="reaction ID" value="UER00128"/>
</dbReference>
<keyword evidence="8 14" id="KW-0658">Purine biosynthesis</keyword>
<evidence type="ECO:0000256" key="11">
    <source>
        <dbReference type="ARBA" id="ARBA00022962"/>
    </source>
</evidence>
<dbReference type="SUPFAM" id="SSF56042">
    <property type="entry name" value="PurM C-terminal domain-like"/>
    <property type="match status" value="2"/>
</dbReference>
<protein>
    <recommendedName>
        <fullName evidence="14">Phosphoribosylformylglycinamidine synthase</fullName>
        <shortName evidence="14">FGAM synthase</shortName>
        <shortName evidence="14">FGAMS</shortName>
        <ecNumber evidence="14">6.3.5.3</ecNumber>
    </recommendedName>
    <alternativeName>
        <fullName evidence="14">Formylglycinamide ribonucleotide amidotransferase</fullName>
        <shortName evidence="14">FGAR amidotransferase</shortName>
        <shortName evidence="14">FGAR-AT</shortName>
    </alternativeName>
</protein>
<comment type="pathway">
    <text evidence="2 14">Purine metabolism; IMP biosynthesis via de novo pathway; 5-amino-1-(5-phospho-D-ribosyl)imidazole from N(2)-formyl-N(1)-(5-phospho-D-ribosyl)glycinamide: step 1/2.</text>
</comment>
<dbReference type="HAMAP" id="MF_00419">
    <property type="entry name" value="PurL_1"/>
    <property type="match status" value="1"/>
</dbReference>
<accession>A0A2N8KU89</accession>
<comment type="subcellular location">
    <subcellularLocation>
        <location evidence="1 14">Cytoplasm</location>
    </subcellularLocation>
</comment>
<evidence type="ECO:0000256" key="2">
    <source>
        <dbReference type="ARBA" id="ARBA00004920"/>
    </source>
</evidence>
<keyword evidence="6 14" id="KW-0479">Metal-binding</keyword>
<feature type="domain" description="Phosphoribosylformylglycinamidine synthase N-terminal" evidence="17">
    <location>
        <begin position="42"/>
        <end position="161"/>
    </location>
</feature>
<dbReference type="EMBL" id="POSP01000003">
    <property type="protein sequence ID" value="PND37025.1"/>
    <property type="molecule type" value="Genomic_DNA"/>
</dbReference>
<dbReference type="Gene3D" id="3.40.50.880">
    <property type="match status" value="1"/>
</dbReference>
<evidence type="ECO:0000259" key="17">
    <source>
        <dbReference type="Pfam" id="PF18076"/>
    </source>
</evidence>
<feature type="binding site" evidence="14">
    <location>
        <position position="896"/>
    </location>
    <ligand>
        <name>Mg(2+)</name>
        <dbReference type="ChEBI" id="CHEBI:18420"/>
    </ligand>
</feature>
<dbReference type="RefSeq" id="WP_102766948.1">
    <property type="nucleotide sequence ID" value="NZ_POSP01000003.1"/>
</dbReference>
<evidence type="ECO:0000256" key="3">
    <source>
        <dbReference type="ARBA" id="ARBA00008608"/>
    </source>
</evidence>
<dbReference type="InterPro" id="IPR010073">
    <property type="entry name" value="PurL_large"/>
</dbReference>
<dbReference type="InterPro" id="IPR036604">
    <property type="entry name" value="PurS-like_sf"/>
</dbReference>
<feature type="binding site" evidence="14">
    <location>
        <position position="732"/>
    </location>
    <ligand>
        <name>Mg(2+)</name>
        <dbReference type="ChEBI" id="CHEBI:18420"/>
    </ligand>
</feature>
<dbReference type="GO" id="GO:0006189">
    <property type="term" value="P:'de novo' IMP biosynthetic process"/>
    <property type="evidence" value="ECO:0007669"/>
    <property type="project" value="UniProtKB-UniRule"/>
</dbReference>
<dbReference type="InterPro" id="IPR036921">
    <property type="entry name" value="PurM-like_N_sf"/>
</dbReference>
<name>A0A2N8KU89_9BURK</name>
<evidence type="ECO:0000259" key="18">
    <source>
        <dbReference type="Pfam" id="PF22689"/>
    </source>
</evidence>
<dbReference type="NCBIfam" id="NF003672">
    <property type="entry name" value="PRK05297.1"/>
    <property type="match status" value="1"/>
</dbReference>
<comment type="subunit">
    <text evidence="14">Monomer.</text>
</comment>
<feature type="domain" description="FGAR-AT PurM N-terminal-like" evidence="18">
    <location>
        <begin position="658"/>
        <end position="816"/>
    </location>
</feature>
<dbReference type="InterPro" id="IPR055181">
    <property type="entry name" value="FGAR-AT_PurM_N-like"/>
</dbReference>
<dbReference type="SUPFAM" id="SSF109736">
    <property type="entry name" value="FGAM synthase PurL, linker domain"/>
    <property type="match status" value="1"/>
</dbReference>
<comment type="catalytic activity">
    <reaction evidence="12 14">
        <text>N(2)-formyl-N(1)-(5-phospho-beta-D-ribosyl)glycinamide + L-glutamine + ATP + H2O = 2-formamido-N(1)-(5-O-phospho-beta-D-ribosyl)acetamidine + L-glutamate + ADP + phosphate + H(+)</text>
        <dbReference type="Rhea" id="RHEA:17129"/>
        <dbReference type="ChEBI" id="CHEBI:15377"/>
        <dbReference type="ChEBI" id="CHEBI:15378"/>
        <dbReference type="ChEBI" id="CHEBI:29985"/>
        <dbReference type="ChEBI" id="CHEBI:30616"/>
        <dbReference type="ChEBI" id="CHEBI:43474"/>
        <dbReference type="ChEBI" id="CHEBI:58359"/>
        <dbReference type="ChEBI" id="CHEBI:147286"/>
        <dbReference type="ChEBI" id="CHEBI:147287"/>
        <dbReference type="ChEBI" id="CHEBI:456216"/>
        <dbReference type="EC" id="6.3.5.3"/>
    </reaction>
</comment>
<dbReference type="PROSITE" id="PS51273">
    <property type="entry name" value="GATASE_TYPE_1"/>
    <property type="match status" value="1"/>
</dbReference>
<feature type="binding site" evidence="14">
    <location>
        <position position="689"/>
    </location>
    <ligand>
        <name>Mg(2+)</name>
        <dbReference type="ChEBI" id="CHEBI:18420"/>
    </ligand>
</feature>
<dbReference type="SUPFAM" id="SSF52317">
    <property type="entry name" value="Class I glutamine amidotransferase-like"/>
    <property type="match status" value="1"/>
</dbReference>
<evidence type="ECO:0000256" key="14">
    <source>
        <dbReference type="HAMAP-Rule" id="MF_00419"/>
    </source>
</evidence>
<evidence type="ECO:0000256" key="1">
    <source>
        <dbReference type="ARBA" id="ARBA00004496"/>
    </source>
</evidence>
<evidence type="ECO:0000259" key="16">
    <source>
        <dbReference type="Pfam" id="PF18072"/>
    </source>
</evidence>